<dbReference type="Pfam" id="PF08327">
    <property type="entry name" value="AHSA1"/>
    <property type="match status" value="1"/>
</dbReference>
<comment type="similarity">
    <text evidence="1">Belongs to the AHA1 family.</text>
</comment>
<evidence type="ECO:0000313" key="3">
    <source>
        <dbReference type="EMBL" id="UQN14758.1"/>
    </source>
</evidence>
<gene>
    <name evidence="3" type="ORF">M3M28_12050</name>
</gene>
<name>A0ABY4N0J3_9MICO</name>
<dbReference type="EMBL" id="CP097160">
    <property type="protein sequence ID" value="UQN14758.1"/>
    <property type="molecule type" value="Genomic_DNA"/>
</dbReference>
<feature type="domain" description="Activator of Hsp90 ATPase homologue 1/2-like C-terminal" evidence="2">
    <location>
        <begin position="26"/>
        <end position="138"/>
    </location>
</feature>
<organism evidence="3">
    <name type="scientific">Gulosibacter sediminis</name>
    <dbReference type="NCBI Taxonomy" id="1729695"/>
    <lineage>
        <taxon>Bacteria</taxon>
        <taxon>Bacillati</taxon>
        <taxon>Actinomycetota</taxon>
        <taxon>Actinomycetes</taxon>
        <taxon>Micrococcales</taxon>
        <taxon>Microbacteriaceae</taxon>
        <taxon>Gulosibacter</taxon>
    </lineage>
</organism>
<dbReference type="InterPro" id="IPR013538">
    <property type="entry name" value="ASHA1/2-like_C"/>
</dbReference>
<protein>
    <submittedName>
        <fullName evidence="3">SRPBCC domain-containing protein</fullName>
    </submittedName>
</protein>
<evidence type="ECO:0000259" key="2">
    <source>
        <dbReference type="Pfam" id="PF08327"/>
    </source>
</evidence>
<dbReference type="InterPro" id="IPR023393">
    <property type="entry name" value="START-like_dom_sf"/>
</dbReference>
<accession>A0ABY4N0J3</accession>
<evidence type="ECO:0000256" key="1">
    <source>
        <dbReference type="ARBA" id="ARBA00006817"/>
    </source>
</evidence>
<reference evidence="3" key="1">
    <citation type="submission" date="2022-05" db="EMBL/GenBank/DDBJ databases">
        <title>Complete genome sequence of toluene-degrading Gulosibacter sediminis strain ACHW.36C.</title>
        <authorList>
            <person name="Wai A.C."/>
            <person name="Lai G.K."/>
            <person name="Griffin S.D."/>
            <person name="Leung F.C."/>
        </authorList>
    </citation>
    <scope>NUCLEOTIDE SEQUENCE [LARGE SCALE GENOMIC DNA]</scope>
    <source>
        <strain evidence="3">ACHW.36C</strain>
    </source>
</reference>
<proteinExistence type="inferred from homology"/>
<sequence>MSPNPTGKLAAREKGHDLMLTRLLSASLAEAWAEITDPERTAKWFGAWEGEAEVGATIRVQLGFEEGSEWAEMRILECERPRRVRLLSVGEDGGWDVALELESEDVATELRFIMYGVELEQLGEIGPGWEYYLDQLVASMTGAALPDFNDYYPSQREYYADLATSAG</sequence>
<dbReference type="SUPFAM" id="SSF55961">
    <property type="entry name" value="Bet v1-like"/>
    <property type="match status" value="1"/>
</dbReference>
<dbReference type="Gene3D" id="3.30.530.20">
    <property type="match status" value="1"/>
</dbReference>